<keyword evidence="2" id="KW-0560">Oxidoreductase</keyword>
<dbReference type="Gene3D" id="3.40.50.720">
    <property type="entry name" value="NAD(P)-binding Rossmann-like Domain"/>
    <property type="match status" value="1"/>
</dbReference>
<evidence type="ECO:0000259" key="4">
    <source>
        <dbReference type="SMART" id="SM00829"/>
    </source>
</evidence>
<dbReference type="InterPro" id="IPR036291">
    <property type="entry name" value="NAD(P)-bd_dom_sf"/>
</dbReference>
<sequence>MDTKDSNKRSFSLFGNYNLHEPAMNVPVHSTPGTNALSPYLNFDPTVLNPSKSQFILPEGQKERRGRLELMFFTIGGSVIAGSAVGSASGLYRGLRETRELTGSVRTSSIINYVSRQGATTASAMGTIALIYSLFGTGISWARDVDDELNTVASGGLTGLLYRSTAGWKGAVRGSLFGLGLSSIYVKKTMSVPEKMRVVLLKGFGDRDNLYIGETDVPKIKDDEILVKVHAFGVNRADTMQRKGQYPPPPGVTDIIGLEASGEIVLVGDKAKEQWNNGDKVMVLVAGGGYAEYVLAHMGCVMKIPEGISMIDAAGIPETFLTAYQGLRLIGNIKKGDIALIHAGASGVGTAAIQLAKFFGAKVATTVGSNEKIAYCKKIGADTAINYKHGPWVKTLQEFTREWNKPGFDIVYESIGKDYVEANQEVLGVDSRWIVYSCQSGTEADKLSLSTLMRKRITLSGTVLRARSADYKTNLVKCFQNEAINGFLNGKLKVITDKTWPMEQIADAHKYMEDNLTMGKLVVTIIQDEHTSLMEGQCLDAKLPDTANVVIQIEDTKVPERHATKPNGLEEKSIRNMGELDLQKNVRLGPTGLGLLTIVELRIIHVYEKLCVIVLSTDSGKFVAFGIIDNT</sequence>
<dbReference type="InterPro" id="IPR011032">
    <property type="entry name" value="GroES-like_sf"/>
</dbReference>
<dbReference type="Pfam" id="PF08240">
    <property type="entry name" value="ADH_N"/>
    <property type="match status" value="1"/>
</dbReference>
<protein>
    <recommendedName>
        <fullName evidence="4">Enoyl reductase (ER) domain-containing protein</fullName>
    </recommendedName>
</protein>
<dbReference type="InterPro" id="IPR013154">
    <property type="entry name" value="ADH-like_N"/>
</dbReference>
<feature type="transmembrane region" description="Helical" evidence="3">
    <location>
        <begin position="70"/>
        <end position="92"/>
    </location>
</feature>
<dbReference type="SMART" id="SM00829">
    <property type="entry name" value="PKS_ER"/>
    <property type="match status" value="1"/>
</dbReference>
<dbReference type="PANTHER" id="PTHR48106">
    <property type="entry name" value="QUINONE OXIDOREDUCTASE PIG3-RELATED"/>
    <property type="match status" value="1"/>
</dbReference>
<evidence type="ECO:0000256" key="3">
    <source>
        <dbReference type="SAM" id="Phobius"/>
    </source>
</evidence>
<reference evidence="5" key="1">
    <citation type="submission" date="2021-02" db="EMBL/GenBank/DDBJ databases">
        <authorList>
            <person name="Nowell W R."/>
        </authorList>
    </citation>
    <scope>NUCLEOTIDE SEQUENCE</scope>
</reference>
<keyword evidence="3" id="KW-0472">Membrane</keyword>
<proteinExistence type="predicted"/>
<dbReference type="EMBL" id="CAJOBF010003915">
    <property type="protein sequence ID" value="CAF4115488.1"/>
    <property type="molecule type" value="Genomic_DNA"/>
</dbReference>
<comment type="caution">
    <text evidence="5">The sequence shown here is derived from an EMBL/GenBank/DDBJ whole genome shotgun (WGS) entry which is preliminary data.</text>
</comment>
<dbReference type="SUPFAM" id="SSF51735">
    <property type="entry name" value="NAD(P)-binding Rossmann-fold domains"/>
    <property type="match status" value="1"/>
</dbReference>
<dbReference type="GO" id="GO:0016651">
    <property type="term" value="F:oxidoreductase activity, acting on NAD(P)H"/>
    <property type="evidence" value="ECO:0007669"/>
    <property type="project" value="TreeGrafter"/>
</dbReference>
<dbReference type="Gene3D" id="3.90.180.10">
    <property type="entry name" value="Medium-chain alcohol dehydrogenases, catalytic domain"/>
    <property type="match status" value="1"/>
</dbReference>
<dbReference type="NCBIfam" id="TIGR02824">
    <property type="entry name" value="quinone_pig3"/>
    <property type="match status" value="1"/>
</dbReference>
<dbReference type="Proteomes" id="UP000663842">
    <property type="component" value="Unassembled WGS sequence"/>
</dbReference>
<dbReference type="AlphaFoldDB" id="A0A819VY42"/>
<accession>A0A819VY42</accession>
<dbReference type="Pfam" id="PF02466">
    <property type="entry name" value="Tim17"/>
    <property type="match status" value="1"/>
</dbReference>
<evidence type="ECO:0000313" key="5">
    <source>
        <dbReference type="EMBL" id="CAF4115488.1"/>
    </source>
</evidence>
<feature type="domain" description="Enoyl reductase (ER)" evidence="4">
    <location>
        <begin position="205"/>
        <end position="523"/>
    </location>
</feature>
<evidence type="ECO:0000256" key="1">
    <source>
        <dbReference type="ARBA" id="ARBA00022857"/>
    </source>
</evidence>
<dbReference type="InterPro" id="IPR013149">
    <property type="entry name" value="ADH-like_C"/>
</dbReference>
<name>A0A819VY42_9BILA</name>
<dbReference type="InterPro" id="IPR020843">
    <property type="entry name" value="ER"/>
</dbReference>
<dbReference type="PANTHER" id="PTHR48106:SF18">
    <property type="entry name" value="QUINONE OXIDOREDUCTASE PIG3"/>
    <property type="match status" value="1"/>
</dbReference>
<keyword evidence="1" id="KW-0521">NADP</keyword>
<evidence type="ECO:0000256" key="2">
    <source>
        <dbReference type="ARBA" id="ARBA00023002"/>
    </source>
</evidence>
<dbReference type="Pfam" id="PF00107">
    <property type="entry name" value="ADH_zinc_N"/>
    <property type="match status" value="1"/>
</dbReference>
<organism evidence="5 6">
    <name type="scientific">Rotaria magnacalcarata</name>
    <dbReference type="NCBI Taxonomy" id="392030"/>
    <lineage>
        <taxon>Eukaryota</taxon>
        <taxon>Metazoa</taxon>
        <taxon>Spiralia</taxon>
        <taxon>Gnathifera</taxon>
        <taxon>Rotifera</taxon>
        <taxon>Eurotatoria</taxon>
        <taxon>Bdelloidea</taxon>
        <taxon>Philodinida</taxon>
        <taxon>Philodinidae</taxon>
        <taxon>Rotaria</taxon>
    </lineage>
</organism>
<evidence type="ECO:0000313" key="6">
    <source>
        <dbReference type="Proteomes" id="UP000663842"/>
    </source>
</evidence>
<keyword evidence="3" id="KW-0812">Transmembrane</keyword>
<dbReference type="InterPro" id="IPR014189">
    <property type="entry name" value="Quinone_OxRdtase_PIG3"/>
</dbReference>
<dbReference type="CDD" id="cd05276">
    <property type="entry name" value="p53_inducible_oxidoreductase"/>
    <property type="match status" value="1"/>
</dbReference>
<dbReference type="SUPFAM" id="SSF50129">
    <property type="entry name" value="GroES-like"/>
    <property type="match status" value="1"/>
</dbReference>
<gene>
    <name evidence="5" type="ORF">UXM345_LOCUS23093</name>
</gene>
<dbReference type="GO" id="GO:0070402">
    <property type="term" value="F:NADPH binding"/>
    <property type="evidence" value="ECO:0007669"/>
    <property type="project" value="TreeGrafter"/>
</dbReference>
<keyword evidence="3" id="KW-1133">Transmembrane helix</keyword>